<gene>
    <name evidence="1" type="ORF">CK820_G0042280</name>
</gene>
<sequence>MGSSEVSVIPGLQKEEKAAVERRRLHVLKALKKLRIEAD</sequence>
<dbReference type="Proteomes" id="UP000236370">
    <property type="component" value="Unassembled WGS sequence"/>
</dbReference>
<comment type="caution">
    <text evidence="1">The sequence shown here is derived from an EMBL/GenBank/DDBJ whole genome shotgun (WGS) entry which is preliminary data.</text>
</comment>
<reference evidence="1 2" key="1">
    <citation type="submission" date="2017-12" db="EMBL/GenBank/DDBJ databases">
        <title>High-resolution comparative analysis of great ape genomes.</title>
        <authorList>
            <person name="Pollen A."/>
            <person name="Hastie A."/>
            <person name="Hormozdiari F."/>
            <person name="Dougherty M."/>
            <person name="Liu R."/>
            <person name="Chaisson M."/>
            <person name="Hoppe E."/>
            <person name="Hill C."/>
            <person name="Pang A."/>
            <person name="Hillier L."/>
            <person name="Baker C."/>
            <person name="Armstrong J."/>
            <person name="Shendure J."/>
            <person name="Paten B."/>
            <person name="Wilson R."/>
            <person name="Chao H."/>
            <person name="Schneider V."/>
            <person name="Ventura M."/>
            <person name="Kronenberg Z."/>
            <person name="Murali S."/>
            <person name="Gordon D."/>
            <person name="Cantsilieris S."/>
            <person name="Munson K."/>
            <person name="Nelson B."/>
            <person name="Raja A."/>
            <person name="Underwood J."/>
            <person name="Diekhans M."/>
            <person name="Fiddes I."/>
            <person name="Haussler D."/>
            <person name="Eichler E."/>
        </authorList>
    </citation>
    <scope>NUCLEOTIDE SEQUENCE [LARGE SCALE GENOMIC DNA]</scope>
    <source>
        <strain evidence="1">Yerkes chimp pedigree #C0471</strain>
    </source>
</reference>
<protein>
    <submittedName>
        <fullName evidence="1">PLA2G4C isoform 24</fullName>
    </submittedName>
</protein>
<evidence type="ECO:0000313" key="2">
    <source>
        <dbReference type="Proteomes" id="UP000236370"/>
    </source>
</evidence>
<name>A0A2J8K1V0_PANTR</name>
<accession>A0A2J8K1V0</accession>
<dbReference type="AlphaFoldDB" id="A0A2J8K1V0"/>
<organism evidence="1 2">
    <name type="scientific">Pan troglodytes</name>
    <name type="common">Chimpanzee</name>
    <dbReference type="NCBI Taxonomy" id="9598"/>
    <lineage>
        <taxon>Eukaryota</taxon>
        <taxon>Metazoa</taxon>
        <taxon>Chordata</taxon>
        <taxon>Craniata</taxon>
        <taxon>Vertebrata</taxon>
        <taxon>Euteleostomi</taxon>
        <taxon>Mammalia</taxon>
        <taxon>Eutheria</taxon>
        <taxon>Euarchontoglires</taxon>
        <taxon>Primates</taxon>
        <taxon>Haplorrhini</taxon>
        <taxon>Catarrhini</taxon>
        <taxon>Hominidae</taxon>
        <taxon>Pan</taxon>
    </lineage>
</organism>
<proteinExistence type="predicted"/>
<evidence type="ECO:0000313" key="1">
    <source>
        <dbReference type="EMBL" id="PNI29010.1"/>
    </source>
</evidence>
<feature type="non-terminal residue" evidence="1">
    <location>
        <position position="39"/>
    </location>
</feature>
<dbReference type="EMBL" id="NBAG03000399">
    <property type="protein sequence ID" value="PNI29010.1"/>
    <property type="molecule type" value="Genomic_DNA"/>
</dbReference>